<accession>A0A914ZRC5</accession>
<name>A0A914ZRC5_PARUN</name>
<dbReference type="Gene3D" id="3.10.170.20">
    <property type="match status" value="1"/>
</dbReference>
<organism evidence="11 12">
    <name type="scientific">Parascaris univalens</name>
    <name type="common">Nematode worm</name>
    <dbReference type="NCBI Taxonomy" id="6257"/>
    <lineage>
        <taxon>Eukaryota</taxon>
        <taxon>Metazoa</taxon>
        <taxon>Ecdysozoa</taxon>
        <taxon>Nematoda</taxon>
        <taxon>Chromadorea</taxon>
        <taxon>Rhabditida</taxon>
        <taxon>Spirurina</taxon>
        <taxon>Ascaridomorpha</taxon>
        <taxon>Ascaridoidea</taxon>
        <taxon>Ascarididae</taxon>
        <taxon>Parascaris</taxon>
    </lineage>
</organism>
<proteinExistence type="inferred from homology"/>
<dbReference type="EC" id="3.4.24.-" evidence="10"/>
<dbReference type="GO" id="GO:0005737">
    <property type="term" value="C:cytoplasm"/>
    <property type="evidence" value="ECO:0007669"/>
    <property type="project" value="TreeGrafter"/>
</dbReference>
<evidence type="ECO:0000256" key="1">
    <source>
        <dbReference type="ARBA" id="ARBA00005860"/>
    </source>
</evidence>
<comment type="similarity">
    <text evidence="1 10">Belongs to the peptidase M8 family.</text>
</comment>
<evidence type="ECO:0000256" key="7">
    <source>
        <dbReference type="ARBA" id="ARBA00039717"/>
    </source>
</evidence>
<sequence>MVGGSVYRGSVRRAHIFEDHFRTRPRSPRRHTFLTLSTLIQLFQSLILSTIALPCSYRVPDVNDVVFDVPIEANNKDFIDELNKESSRRVRQVKPIYHPLRIHLHYDTDSITLLSEELQIFVNDSLLPDAVGYWTHALSVLHTTAPIRLSRKCISNHYYVRPHEKRQSCVLGCKKKTSCGEVIVPEEHLYQCRYCSSPNPQNCAVSGPADGAGVADTDFLLYVSAVFSERCKNADTVAYAAHCQQEADFDRPIAGHVNLCPNALSTQPHDQEVLLSTVKHEILHALGFSAGLYAFFRDDNGNPRTKRYSNRYNKPVSLNKERGYYDWDSNTIKTIIREDWWTADGTVSHPIHVMTTPRVRREARAHFNCEQLEGAELENQGGDGTALTHWEKRLFENEAMTGTHTQNPVYSRITLALLEDSGWYRADYSVAENLHWGKGLGCEFAQKSCGEWMKKQREKSQLPSPFCDEIKHDGKRSLATTRCTAQRDSLALCNLIPYRQPLPQDYRNFKSLSGVQADGVKHYGGSVELADFCPYNQEFEWKASNSTERRDSRCELEGNFAPEETNSILEVYGNQSGCFDLATAWTERKCSRIRTFVQYMAGCYQFVCANGLLYLDVFNGSSIYPCYHPGQFIHIKKIVNGWLREGVVICPPCEDFCRPESFADDDEYGRCRPPMPATHDYVGDPPLREPCAANTPIVNFCTVLLLTLSFFFQVT</sequence>
<evidence type="ECO:0000313" key="11">
    <source>
        <dbReference type="Proteomes" id="UP000887569"/>
    </source>
</evidence>
<evidence type="ECO:0000313" key="12">
    <source>
        <dbReference type="WBParaSite" id="PgB10_g081_t02"/>
    </source>
</evidence>
<feature type="binding site" evidence="9">
    <location>
        <position position="389"/>
    </location>
    <ligand>
        <name>Zn(2+)</name>
        <dbReference type="ChEBI" id="CHEBI:29105"/>
        <note>catalytic</note>
    </ligand>
</feature>
<feature type="binding site" evidence="9">
    <location>
        <position position="280"/>
    </location>
    <ligand>
        <name>Zn(2+)</name>
        <dbReference type="ChEBI" id="CHEBI:29105"/>
        <note>catalytic</note>
    </ligand>
</feature>
<dbReference type="FunFam" id="3.90.132.10:FF:000001">
    <property type="entry name" value="leishmanolysin-like peptidase isoform X2"/>
    <property type="match status" value="1"/>
</dbReference>
<evidence type="ECO:0000256" key="2">
    <source>
        <dbReference type="ARBA" id="ARBA00022670"/>
    </source>
</evidence>
<keyword evidence="5 9" id="KW-0862">Zinc</keyword>
<keyword evidence="3 9" id="KW-0479">Metal-binding</keyword>
<evidence type="ECO:0000256" key="4">
    <source>
        <dbReference type="ARBA" id="ARBA00022801"/>
    </source>
</evidence>
<dbReference type="WBParaSite" id="PgB10_g081_t02">
    <property type="protein sequence ID" value="PgB10_g081_t02"/>
    <property type="gene ID" value="PgB10_g081"/>
</dbReference>
<dbReference type="AlphaFoldDB" id="A0A914ZRC5"/>
<feature type="binding site" evidence="9">
    <location>
        <position position="284"/>
    </location>
    <ligand>
        <name>Zn(2+)</name>
        <dbReference type="ChEBI" id="CHEBI:29105"/>
        <note>catalytic</note>
    </ligand>
</feature>
<protein>
    <recommendedName>
        <fullName evidence="7 10">Leishmanolysin-like peptidase</fullName>
        <ecNumber evidence="10">3.4.24.-</ecNumber>
    </recommendedName>
</protein>
<evidence type="ECO:0000256" key="6">
    <source>
        <dbReference type="ARBA" id="ARBA00023049"/>
    </source>
</evidence>
<dbReference type="InterPro" id="IPR001577">
    <property type="entry name" value="Peptidase_M8"/>
</dbReference>
<dbReference type="GO" id="GO:0046872">
    <property type="term" value="F:metal ion binding"/>
    <property type="evidence" value="ECO:0007669"/>
    <property type="project" value="UniProtKB-KW"/>
</dbReference>
<evidence type="ECO:0000256" key="8">
    <source>
        <dbReference type="PIRSR" id="PIRSR601577-1"/>
    </source>
</evidence>
<comment type="cofactor">
    <cofactor evidence="9 10">
        <name>Zn(2+)</name>
        <dbReference type="ChEBI" id="CHEBI:29105"/>
    </cofactor>
    <text evidence="9 10">Binds 1 zinc ion per subunit.</text>
</comment>
<keyword evidence="4 10" id="KW-0378">Hydrolase</keyword>
<evidence type="ECO:0000256" key="10">
    <source>
        <dbReference type="RuleBase" id="RU366077"/>
    </source>
</evidence>
<dbReference type="Gene3D" id="2.10.55.10">
    <property type="entry name" value="Leishmanolysin domain 3"/>
    <property type="match status" value="1"/>
</dbReference>
<evidence type="ECO:0000256" key="5">
    <source>
        <dbReference type="ARBA" id="ARBA00022833"/>
    </source>
</evidence>
<dbReference type="GO" id="GO:0006508">
    <property type="term" value="P:proteolysis"/>
    <property type="evidence" value="ECO:0007669"/>
    <property type="project" value="UniProtKB-KW"/>
</dbReference>
<dbReference type="PANTHER" id="PTHR10942">
    <property type="entry name" value="LEISHMANOLYSIN-LIKE PEPTIDASE"/>
    <property type="match status" value="1"/>
</dbReference>
<dbReference type="SUPFAM" id="SSF55486">
    <property type="entry name" value="Metalloproteases ('zincins'), catalytic domain"/>
    <property type="match status" value="1"/>
</dbReference>
<dbReference type="GO" id="GO:0004222">
    <property type="term" value="F:metalloendopeptidase activity"/>
    <property type="evidence" value="ECO:0007669"/>
    <property type="project" value="UniProtKB-UniRule"/>
</dbReference>
<keyword evidence="11" id="KW-1185">Reference proteome</keyword>
<dbReference type="GO" id="GO:0007155">
    <property type="term" value="P:cell adhesion"/>
    <property type="evidence" value="ECO:0007669"/>
    <property type="project" value="InterPro"/>
</dbReference>
<keyword evidence="2 10" id="KW-0645">Protease</keyword>
<evidence type="ECO:0000256" key="9">
    <source>
        <dbReference type="PIRSR" id="PIRSR601577-2"/>
    </source>
</evidence>
<dbReference type="FunFam" id="3.10.170.20:FF:000007">
    <property type="entry name" value="Leishmanolysin-like peptidase"/>
    <property type="match status" value="1"/>
</dbReference>
<dbReference type="PANTHER" id="PTHR10942:SF0">
    <property type="entry name" value="LEISHMANOLYSIN-LIKE PEPTIDASE"/>
    <property type="match status" value="1"/>
</dbReference>
<reference evidence="12" key="1">
    <citation type="submission" date="2022-11" db="UniProtKB">
        <authorList>
            <consortium name="WormBaseParasite"/>
        </authorList>
    </citation>
    <scope>IDENTIFICATION</scope>
</reference>
<dbReference type="Pfam" id="PF01457">
    <property type="entry name" value="Peptidase_M8"/>
    <property type="match status" value="1"/>
</dbReference>
<dbReference type="Proteomes" id="UP000887569">
    <property type="component" value="Unplaced"/>
</dbReference>
<keyword evidence="6 9" id="KW-0482">Metalloprotease</keyword>
<feature type="active site" evidence="8">
    <location>
        <position position="281"/>
    </location>
</feature>
<dbReference type="Gene3D" id="2.30.34.10">
    <property type="entry name" value="Leishmanolysin domain 4"/>
    <property type="match status" value="1"/>
</dbReference>
<evidence type="ECO:0000256" key="3">
    <source>
        <dbReference type="ARBA" id="ARBA00022723"/>
    </source>
</evidence>
<dbReference type="GO" id="GO:0016020">
    <property type="term" value="C:membrane"/>
    <property type="evidence" value="ECO:0007669"/>
    <property type="project" value="InterPro"/>
</dbReference>
<dbReference type="Gene3D" id="3.90.132.10">
    <property type="entry name" value="Leishmanolysin , domain 2"/>
    <property type="match status" value="1"/>
</dbReference>